<organism evidence="1 2">
    <name type="scientific">Brassica cretica</name>
    <name type="common">Mustard</name>
    <dbReference type="NCBI Taxonomy" id="69181"/>
    <lineage>
        <taxon>Eukaryota</taxon>
        <taxon>Viridiplantae</taxon>
        <taxon>Streptophyta</taxon>
        <taxon>Embryophyta</taxon>
        <taxon>Tracheophyta</taxon>
        <taxon>Spermatophyta</taxon>
        <taxon>Magnoliopsida</taxon>
        <taxon>eudicotyledons</taxon>
        <taxon>Gunneridae</taxon>
        <taxon>Pentapetalae</taxon>
        <taxon>rosids</taxon>
        <taxon>malvids</taxon>
        <taxon>Brassicales</taxon>
        <taxon>Brassicaceae</taxon>
        <taxon>Brassiceae</taxon>
        <taxon>Brassica</taxon>
    </lineage>
</organism>
<evidence type="ECO:0000313" key="2">
    <source>
        <dbReference type="Proteomes" id="UP000712600"/>
    </source>
</evidence>
<reference evidence="1" key="1">
    <citation type="submission" date="2019-12" db="EMBL/GenBank/DDBJ databases">
        <title>Genome sequencing and annotation of Brassica cretica.</title>
        <authorList>
            <person name="Studholme D.J."/>
            <person name="Sarris P."/>
        </authorList>
    </citation>
    <scope>NUCLEOTIDE SEQUENCE</scope>
    <source>
        <strain evidence="1">PFS-109/04</strain>
        <tissue evidence="1">Leaf</tissue>
    </source>
</reference>
<proteinExistence type="predicted"/>
<protein>
    <submittedName>
        <fullName evidence="1">Uncharacterized protein</fullName>
    </submittedName>
</protein>
<dbReference type="EMBL" id="QGKX02001347">
    <property type="protein sequence ID" value="KAF3526234.1"/>
    <property type="molecule type" value="Genomic_DNA"/>
</dbReference>
<name>A0A8S9PXQ5_BRACR</name>
<accession>A0A8S9PXQ5</accession>
<sequence length="134" mass="15457">MLSFTLGFILHVVNKGYRVLEASLKCLHAFFPPRLLLCLSKPSCCCYSFSRTRYNTTNGAGRVIPDTLFSIFFKDVSETFHPQGTDWYKEPFAWFLSTGMRSCESEIADYKRRLFDNLSGKAEKSAGYLCWYRS</sequence>
<dbReference type="Proteomes" id="UP000712600">
    <property type="component" value="Unassembled WGS sequence"/>
</dbReference>
<gene>
    <name evidence="1" type="ORF">F2Q69_00051190</name>
</gene>
<dbReference type="AlphaFoldDB" id="A0A8S9PXQ5"/>
<evidence type="ECO:0000313" key="1">
    <source>
        <dbReference type="EMBL" id="KAF3526234.1"/>
    </source>
</evidence>
<comment type="caution">
    <text evidence="1">The sequence shown here is derived from an EMBL/GenBank/DDBJ whole genome shotgun (WGS) entry which is preliminary data.</text>
</comment>